<dbReference type="GO" id="GO:0005737">
    <property type="term" value="C:cytoplasm"/>
    <property type="evidence" value="ECO:0007669"/>
    <property type="project" value="UniProtKB-SubCell"/>
</dbReference>
<dbReference type="NCBIfam" id="TIGR00407">
    <property type="entry name" value="proA"/>
    <property type="match status" value="1"/>
</dbReference>
<dbReference type="Pfam" id="PF00171">
    <property type="entry name" value="Aldedh"/>
    <property type="match status" value="1"/>
</dbReference>
<reference evidence="11" key="1">
    <citation type="submission" date="2017-09" db="EMBL/GenBank/DDBJ databases">
        <title>Depth-based differentiation of microbial function through sediment-hosted aquifers and enrichment of novel symbionts in the deep terrestrial subsurface.</title>
        <authorList>
            <person name="Probst A.J."/>
            <person name="Ladd B."/>
            <person name="Jarett J.K."/>
            <person name="Geller-Mcgrath D.E."/>
            <person name="Sieber C.M.K."/>
            <person name="Emerson J.B."/>
            <person name="Anantharaman K."/>
            <person name="Thomas B.C."/>
            <person name="Malmstrom R."/>
            <person name="Stieglmeier M."/>
            <person name="Klingl A."/>
            <person name="Woyke T."/>
            <person name="Ryan C.M."/>
            <person name="Banfield J.F."/>
        </authorList>
    </citation>
    <scope>NUCLEOTIDE SEQUENCE [LARGE SCALE GENOMIC DNA]</scope>
</reference>
<feature type="domain" description="Aldehyde dehydrogenase" evidence="9">
    <location>
        <begin position="7"/>
        <end position="288"/>
    </location>
</feature>
<keyword evidence="8" id="KW-0175">Coiled coil</keyword>
<gene>
    <name evidence="7" type="primary">proA</name>
    <name evidence="10" type="ORF">COU11_00735</name>
</gene>
<dbReference type="UniPathway" id="UPA00098">
    <property type="reaction ID" value="UER00360"/>
</dbReference>
<dbReference type="InterPro" id="IPR016163">
    <property type="entry name" value="Ald_DH_C"/>
</dbReference>
<dbReference type="EMBL" id="PFBD01000006">
    <property type="protein sequence ID" value="PIR87373.1"/>
    <property type="molecule type" value="Genomic_DNA"/>
</dbReference>
<accession>A0A2H0ULV3</accession>
<keyword evidence="5 7" id="KW-0560">Oxidoreductase</keyword>
<evidence type="ECO:0000256" key="2">
    <source>
        <dbReference type="ARBA" id="ARBA00022605"/>
    </source>
</evidence>
<dbReference type="PANTHER" id="PTHR11063:SF8">
    <property type="entry name" value="DELTA-1-PYRROLINE-5-CARBOXYLATE SYNTHASE"/>
    <property type="match status" value="1"/>
</dbReference>
<organism evidence="10 11">
    <name type="scientific">Candidatus Harrisonbacteria bacterium CG10_big_fil_rev_8_21_14_0_10_49_15</name>
    <dbReference type="NCBI Taxonomy" id="1974587"/>
    <lineage>
        <taxon>Bacteria</taxon>
        <taxon>Candidatus Harrisoniibacteriota</taxon>
    </lineage>
</organism>
<dbReference type="CDD" id="cd07079">
    <property type="entry name" value="ALDH_F18-19_ProA-GPR"/>
    <property type="match status" value="1"/>
</dbReference>
<evidence type="ECO:0000256" key="4">
    <source>
        <dbReference type="ARBA" id="ARBA00022857"/>
    </source>
</evidence>
<comment type="subcellular location">
    <subcellularLocation>
        <location evidence="7">Cytoplasm</location>
    </subcellularLocation>
</comment>
<evidence type="ECO:0000256" key="3">
    <source>
        <dbReference type="ARBA" id="ARBA00022650"/>
    </source>
</evidence>
<dbReference type="InterPro" id="IPR015590">
    <property type="entry name" value="Aldehyde_DH_dom"/>
</dbReference>
<evidence type="ECO:0000313" key="11">
    <source>
        <dbReference type="Proteomes" id="UP000229526"/>
    </source>
</evidence>
<dbReference type="InterPro" id="IPR000965">
    <property type="entry name" value="GPR_dom"/>
</dbReference>
<dbReference type="GO" id="GO:0004350">
    <property type="term" value="F:glutamate-5-semialdehyde dehydrogenase activity"/>
    <property type="evidence" value="ECO:0007669"/>
    <property type="project" value="UniProtKB-UniRule"/>
</dbReference>
<keyword evidence="3 7" id="KW-0641">Proline biosynthesis</keyword>
<dbReference type="EC" id="1.2.1.41" evidence="7"/>
<dbReference type="AlphaFoldDB" id="A0A2H0ULV3"/>
<protein>
    <recommendedName>
        <fullName evidence="7">Gamma-glutamyl phosphate reductase</fullName>
        <shortName evidence="7">GPR</shortName>
        <ecNumber evidence="7">1.2.1.41</ecNumber>
    </recommendedName>
    <alternativeName>
        <fullName evidence="7">Glutamate-5-semialdehyde dehydrogenase</fullName>
    </alternativeName>
    <alternativeName>
        <fullName evidence="7">Glutamyl-gamma-semialdehyde dehydrogenase</fullName>
        <shortName evidence="7">GSA dehydrogenase</shortName>
    </alternativeName>
</protein>
<sequence>MNSEQEESSVLTQAEQARQAFQAIRRATTEQKNNFLNKLADLLEENIDTIISENKRDLESTNEITKAMLRRLELTKTGIQSIARGVRDIAKAEDPVGSIIKAWVRPNGLRIKRVRVPIGVIAVIFESRPNVIIDVAALCIKSGNAVIVRGGKEAMYSNNILARYITQALRDAGLPENAAQQLQDRRYEAISELVQLEDYLDLVIPRGRESLIKAVSEKARVPVMKHMRGLCHLYIDKDADIDKAIKIAVNAKTSNPSTCNTIETILVHKDIADSSLPKLLSLLREKKVEIRGCSQTCTYSSACVAATETDWATEYLDLIISIKVVESYEAGVKHIQKYSSGLTDSIVTENIQTAEEFIKDINSATVLVNASNRFTDGGEFGLGAEIGISTSSIHMRGPMGLEDLTVPRYVVMGSGQIRE</sequence>
<comment type="function">
    <text evidence="7">Catalyzes the NADPH-dependent reduction of L-glutamate 5-phosphate into L-glutamate 5-semialdehyde and phosphate. The product spontaneously undergoes cyclization to form 1-pyrroline-5-carboxylate.</text>
</comment>
<dbReference type="GO" id="GO:0050661">
    <property type="term" value="F:NADP binding"/>
    <property type="evidence" value="ECO:0007669"/>
    <property type="project" value="InterPro"/>
</dbReference>
<dbReference type="InterPro" id="IPR016161">
    <property type="entry name" value="Ald_DH/histidinol_DH"/>
</dbReference>
<evidence type="ECO:0000256" key="1">
    <source>
        <dbReference type="ARBA" id="ARBA00004985"/>
    </source>
</evidence>
<comment type="caution">
    <text evidence="10">The sequence shown here is derived from an EMBL/GenBank/DDBJ whole genome shotgun (WGS) entry which is preliminary data.</text>
</comment>
<dbReference type="PANTHER" id="PTHR11063">
    <property type="entry name" value="GLUTAMATE SEMIALDEHYDE DEHYDROGENASE"/>
    <property type="match status" value="1"/>
</dbReference>
<keyword evidence="2 7" id="KW-0028">Amino-acid biosynthesis</keyword>
<dbReference type="Gene3D" id="3.40.605.10">
    <property type="entry name" value="Aldehyde Dehydrogenase, Chain A, domain 1"/>
    <property type="match status" value="1"/>
</dbReference>
<name>A0A2H0ULV3_9BACT</name>
<keyword evidence="7" id="KW-0963">Cytoplasm</keyword>
<comment type="similarity">
    <text evidence="7">Belongs to the gamma-glutamyl phosphate reductase family.</text>
</comment>
<evidence type="ECO:0000256" key="5">
    <source>
        <dbReference type="ARBA" id="ARBA00023002"/>
    </source>
</evidence>
<keyword evidence="4 7" id="KW-0521">NADP</keyword>
<dbReference type="NCBIfam" id="NF001221">
    <property type="entry name" value="PRK00197.1"/>
    <property type="match status" value="1"/>
</dbReference>
<proteinExistence type="inferred from homology"/>
<feature type="coiled-coil region" evidence="8">
    <location>
        <begin position="25"/>
        <end position="75"/>
    </location>
</feature>
<evidence type="ECO:0000256" key="7">
    <source>
        <dbReference type="HAMAP-Rule" id="MF_00412"/>
    </source>
</evidence>
<evidence type="ECO:0000259" key="9">
    <source>
        <dbReference type="Pfam" id="PF00171"/>
    </source>
</evidence>
<dbReference type="SUPFAM" id="SSF53720">
    <property type="entry name" value="ALDH-like"/>
    <property type="match status" value="1"/>
</dbReference>
<dbReference type="InterPro" id="IPR012134">
    <property type="entry name" value="Glu-5-SA_DH"/>
</dbReference>
<dbReference type="HAMAP" id="MF_00412">
    <property type="entry name" value="ProA"/>
    <property type="match status" value="1"/>
</dbReference>
<dbReference type="Gene3D" id="3.40.309.10">
    <property type="entry name" value="Aldehyde Dehydrogenase, Chain A, domain 2"/>
    <property type="match status" value="1"/>
</dbReference>
<dbReference type="InterPro" id="IPR016162">
    <property type="entry name" value="Ald_DH_N"/>
</dbReference>
<dbReference type="PIRSF" id="PIRSF000151">
    <property type="entry name" value="GPR"/>
    <property type="match status" value="1"/>
</dbReference>
<dbReference type="GO" id="GO:0055129">
    <property type="term" value="P:L-proline biosynthetic process"/>
    <property type="evidence" value="ECO:0007669"/>
    <property type="project" value="UniProtKB-UniRule"/>
</dbReference>
<dbReference type="FunFam" id="3.40.309.10:FF:000006">
    <property type="entry name" value="Gamma-glutamyl phosphate reductase"/>
    <property type="match status" value="1"/>
</dbReference>
<evidence type="ECO:0000256" key="8">
    <source>
        <dbReference type="SAM" id="Coils"/>
    </source>
</evidence>
<comment type="pathway">
    <text evidence="1 7">Amino-acid biosynthesis; L-proline biosynthesis; L-glutamate 5-semialdehyde from L-glutamate: step 2/2.</text>
</comment>
<comment type="catalytic activity">
    <reaction evidence="6 7">
        <text>L-glutamate 5-semialdehyde + phosphate + NADP(+) = L-glutamyl 5-phosphate + NADPH + H(+)</text>
        <dbReference type="Rhea" id="RHEA:19541"/>
        <dbReference type="ChEBI" id="CHEBI:15378"/>
        <dbReference type="ChEBI" id="CHEBI:43474"/>
        <dbReference type="ChEBI" id="CHEBI:57783"/>
        <dbReference type="ChEBI" id="CHEBI:58066"/>
        <dbReference type="ChEBI" id="CHEBI:58274"/>
        <dbReference type="ChEBI" id="CHEBI:58349"/>
        <dbReference type="EC" id="1.2.1.41"/>
    </reaction>
</comment>
<evidence type="ECO:0000256" key="6">
    <source>
        <dbReference type="ARBA" id="ARBA00049024"/>
    </source>
</evidence>
<evidence type="ECO:0000313" key="10">
    <source>
        <dbReference type="EMBL" id="PIR87373.1"/>
    </source>
</evidence>
<dbReference type="Proteomes" id="UP000229526">
    <property type="component" value="Unassembled WGS sequence"/>
</dbReference>